<keyword evidence="4" id="KW-1185">Reference proteome</keyword>
<dbReference type="OrthoDB" id="10440958at2759"/>
<dbReference type="AlphaFoldDB" id="A0A7M7N1P7"/>
<organism evidence="3 4">
    <name type="scientific">Strongylocentrotus purpuratus</name>
    <name type="common">Purple sea urchin</name>
    <dbReference type="NCBI Taxonomy" id="7668"/>
    <lineage>
        <taxon>Eukaryota</taxon>
        <taxon>Metazoa</taxon>
        <taxon>Echinodermata</taxon>
        <taxon>Eleutherozoa</taxon>
        <taxon>Echinozoa</taxon>
        <taxon>Echinoidea</taxon>
        <taxon>Euechinoidea</taxon>
        <taxon>Echinacea</taxon>
        <taxon>Camarodonta</taxon>
        <taxon>Echinidea</taxon>
        <taxon>Strongylocentrotidae</taxon>
        <taxon>Strongylocentrotus</taxon>
    </lineage>
</organism>
<dbReference type="OMA" id="GQHENDS"/>
<evidence type="ECO:0000313" key="4">
    <source>
        <dbReference type="Proteomes" id="UP000007110"/>
    </source>
</evidence>
<feature type="region of interest" description="Disordered" evidence="1">
    <location>
        <begin position="67"/>
        <end position="87"/>
    </location>
</feature>
<feature type="region of interest" description="Disordered" evidence="1">
    <location>
        <begin position="117"/>
        <end position="171"/>
    </location>
</feature>
<accession>A0A7M7N1P7</accession>
<protein>
    <submittedName>
        <fullName evidence="3">Uncharacterized protein</fullName>
    </submittedName>
</protein>
<dbReference type="KEGG" id="spu:115919365"/>
<evidence type="ECO:0000256" key="1">
    <source>
        <dbReference type="SAM" id="MobiDB-lite"/>
    </source>
</evidence>
<proteinExistence type="predicted"/>
<dbReference type="EnsemblMetazoa" id="XM_030972963">
    <property type="protein sequence ID" value="XP_030828823"/>
    <property type="gene ID" value="LOC115919365"/>
</dbReference>
<reference evidence="4" key="1">
    <citation type="submission" date="2015-02" db="EMBL/GenBank/DDBJ databases">
        <title>Genome sequencing for Strongylocentrotus purpuratus.</title>
        <authorList>
            <person name="Murali S."/>
            <person name="Liu Y."/>
            <person name="Vee V."/>
            <person name="English A."/>
            <person name="Wang M."/>
            <person name="Skinner E."/>
            <person name="Han Y."/>
            <person name="Muzny D.M."/>
            <person name="Worley K.C."/>
            <person name="Gibbs R.A."/>
        </authorList>
    </citation>
    <scope>NUCLEOTIDE SEQUENCE</scope>
</reference>
<evidence type="ECO:0000313" key="3">
    <source>
        <dbReference type="EnsemblMetazoa" id="XP_030828823"/>
    </source>
</evidence>
<feature type="transmembrane region" description="Helical" evidence="2">
    <location>
        <begin position="31"/>
        <end position="52"/>
    </location>
</feature>
<sequence length="171" mass="19311">MSDWQYRESQDGEIGESFWSRLFSHRSSHMLYLDYVALVIACFIVLVVIVYVCRECSCEYFKHGYTGGESRSSSADDLRIVQDDSPPETCSSVDIHHLSHHNFRVLEEYSQRMAQVLQGPPPSYDEAIKDRSPANYHGTVGQTSTAPSVSQRPNGQHENDSESVPLLPGNR</sequence>
<evidence type="ECO:0000256" key="2">
    <source>
        <dbReference type="SAM" id="Phobius"/>
    </source>
</evidence>
<dbReference type="InParanoid" id="A0A7M7N1P7"/>
<dbReference type="Proteomes" id="UP000007110">
    <property type="component" value="Unassembled WGS sequence"/>
</dbReference>
<dbReference type="RefSeq" id="XP_030828823.1">
    <property type="nucleotide sequence ID" value="XM_030972963.1"/>
</dbReference>
<reference evidence="3" key="2">
    <citation type="submission" date="2021-01" db="UniProtKB">
        <authorList>
            <consortium name="EnsemblMetazoa"/>
        </authorList>
    </citation>
    <scope>IDENTIFICATION</scope>
</reference>
<keyword evidence="2" id="KW-0812">Transmembrane</keyword>
<keyword evidence="2" id="KW-1133">Transmembrane helix</keyword>
<keyword evidence="2" id="KW-0472">Membrane</keyword>
<feature type="compositionally biased region" description="Polar residues" evidence="1">
    <location>
        <begin position="140"/>
        <end position="154"/>
    </location>
</feature>
<dbReference type="GeneID" id="115919365"/>
<name>A0A7M7N1P7_STRPU</name>